<feature type="domain" description="Tyrosine-protein phosphatase" evidence="15">
    <location>
        <begin position="10"/>
        <end position="154"/>
    </location>
</feature>
<dbReference type="SMART" id="SM00195">
    <property type="entry name" value="DSPc"/>
    <property type="match status" value="1"/>
</dbReference>
<dbReference type="OrthoDB" id="19045at2759"/>
<evidence type="ECO:0000256" key="8">
    <source>
        <dbReference type="ARBA" id="ARBA00022912"/>
    </source>
</evidence>
<organism evidence="17 18">
    <name type="scientific">Tribolium castaneum</name>
    <name type="common">Red flour beetle</name>
    <dbReference type="NCBI Taxonomy" id="7070"/>
    <lineage>
        <taxon>Eukaryota</taxon>
        <taxon>Metazoa</taxon>
        <taxon>Ecdysozoa</taxon>
        <taxon>Arthropoda</taxon>
        <taxon>Hexapoda</taxon>
        <taxon>Insecta</taxon>
        <taxon>Pterygota</taxon>
        <taxon>Neoptera</taxon>
        <taxon>Endopterygota</taxon>
        <taxon>Coleoptera</taxon>
        <taxon>Polyphaga</taxon>
        <taxon>Cucujiformia</taxon>
        <taxon>Tenebrionidae</taxon>
        <taxon>Tenebrionidae incertae sedis</taxon>
        <taxon>Tribolium</taxon>
    </lineage>
</organism>
<feature type="domain" description="Tyrosine specific protein phosphatases" evidence="16">
    <location>
        <begin position="75"/>
        <end position="143"/>
    </location>
</feature>
<dbReference type="EC" id="3.1.3.48" evidence="4"/>
<proteinExistence type="inferred from homology"/>
<comment type="catalytic activity">
    <reaction evidence="11">
        <text>O-phospho-L-threonyl-[protein] + H2O = L-threonyl-[protein] + phosphate</text>
        <dbReference type="Rhea" id="RHEA:47004"/>
        <dbReference type="Rhea" id="RHEA-COMP:11060"/>
        <dbReference type="Rhea" id="RHEA-COMP:11605"/>
        <dbReference type="ChEBI" id="CHEBI:15377"/>
        <dbReference type="ChEBI" id="CHEBI:30013"/>
        <dbReference type="ChEBI" id="CHEBI:43474"/>
        <dbReference type="ChEBI" id="CHEBI:61977"/>
        <dbReference type="EC" id="3.1.3.16"/>
    </reaction>
</comment>
<dbReference type="InterPro" id="IPR000387">
    <property type="entry name" value="Tyr_Pase_dom"/>
</dbReference>
<dbReference type="GO" id="GO:0005737">
    <property type="term" value="C:cytoplasm"/>
    <property type="evidence" value="ECO:0000318"/>
    <property type="project" value="GO_Central"/>
</dbReference>
<dbReference type="AlphaFoldDB" id="D6WSR9"/>
<evidence type="ECO:0000259" key="16">
    <source>
        <dbReference type="PROSITE" id="PS50056"/>
    </source>
</evidence>
<evidence type="ECO:0000256" key="7">
    <source>
        <dbReference type="ARBA" id="ARBA00022801"/>
    </source>
</evidence>
<comment type="similarity">
    <text evidence="3">Belongs to the protein-tyrosine phosphatase family. Non-receptor class dual specificity subfamily.</text>
</comment>
<dbReference type="EC" id="3.1.3.16" evidence="5"/>
<comment type="subcellular location">
    <subcellularLocation>
        <location evidence="2">Cytoplasm</location>
        <location evidence="2">Cytosol</location>
    </subcellularLocation>
    <subcellularLocation>
        <location evidence="1">Nucleus</location>
    </subcellularLocation>
</comment>
<keyword evidence="7" id="KW-0378">Hydrolase</keyword>
<dbReference type="PROSITE" id="PS50056">
    <property type="entry name" value="TYR_PHOSPHATASE_2"/>
    <property type="match status" value="1"/>
</dbReference>
<evidence type="ECO:0000256" key="12">
    <source>
        <dbReference type="ARBA" id="ARBA00053915"/>
    </source>
</evidence>
<dbReference type="PROSITE" id="PS00383">
    <property type="entry name" value="TYR_PHOSPHATASE_1"/>
    <property type="match status" value="1"/>
</dbReference>
<dbReference type="KEGG" id="tca:103313564"/>
<protein>
    <recommendedName>
        <fullName evidence="13">Dual specificity protein phosphatase 23</fullName>
        <ecNumber evidence="5">3.1.3.16</ecNumber>
        <ecNumber evidence="4">3.1.3.48</ecNumber>
    </recommendedName>
    <alternativeName>
        <fullName evidence="14">Low molecular mass dual specificity phosphatase 3</fullName>
    </alternativeName>
</protein>
<evidence type="ECO:0000256" key="10">
    <source>
        <dbReference type="ARBA" id="ARBA00047761"/>
    </source>
</evidence>
<dbReference type="eggNOG" id="KOG1720">
    <property type="taxonomic scope" value="Eukaryota"/>
</dbReference>
<keyword evidence="6" id="KW-0963">Cytoplasm</keyword>
<dbReference type="HOGENOM" id="CLU_1940819_0_0_1"/>
<evidence type="ECO:0000256" key="4">
    <source>
        <dbReference type="ARBA" id="ARBA00013064"/>
    </source>
</evidence>
<dbReference type="FunFam" id="3.90.190.10:FF:000063">
    <property type="entry name" value="Dual specificity phosphatase 23"/>
    <property type="match status" value="1"/>
</dbReference>
<evidence type="ECO:0000256" key="13">
    <source>
        <dbReference type="ARBA" id="ARBA00068789"/>
    </source>
</evidence>
<evidence type="ECO:0000256" key="9">
    <source>
        <dbReference type="ARBA" id="ARBA00023242"/>
    </source>
</evidence>
<dbReference type="GO" id="GO:0060271">
    <property type="term" value="P:cilium assembly"/>
    <property type="evidence" value="ECO:0000318"/>
    <property type="project" value="GO_Central"/>
</dbReference>
<keyword evidence="18" id="KW-1185">Reference proteome</keyword>
<reference evidence="17 18" key="1">
    <citation type="journal article" date="2008" name="Nature">
        <title>The genome of the model beetle and pest Tribolium castaneum.</title>
        <authorList>
            <consortium name="Tribolium Genome Sequencing Consortium"/>
            <person name="Richards S."/>
            <person name="Gibbs R.A."/>
            <person name="Weinstock G.M."/>
            <person name="Brown S.J."/>
            <person name="Denell R."/>
            <person name="Beeman R.W."/>
            <person name="Gibbs R."/>
            <person name="Beeman R.W."/>
            <person name="Brown S.J."/>
            <person name="Bucher G."/>
            <person name="Friedrich M."/>
            <person name="Grimmelikhuijzen C.J."/>
            <person name="Klingler M."/>
            <person name="Lorenzen M."/>
            <person name="Richards S."/>
            <person name="Roth S."/>
            <person name="Schroder R."/>
            <person name="Tautz D."/>
            <person name="Zdobnov E.M."/>
            <person name="Muzny D."/>
            <person name="Gibbs R.A."/>
            <person name="Weinstock G.M."/>
            <person name="Attaway T."/>
            <person name="Bell S."/>
            <person name="Buhay C.J."/>
            <person name="Chandrabose M.N."/>
            <person name="Chavez D."/>
            <person name="Clerk-Blankenburg K.P."/>
            <person name="Cree A."/>
            <person name="Dao M."/>
            <person name="Davis C."/>
            <person name="Chacko J."/>
            <person name="Dinh H."/>
            <person name="Dugan-Rocha S."/>
            <person name="Fowler G."/>
            <person name="Garner T.T."/>
            <person name="Garnes J."/>
            <person name="Gnirke A."/>
            <person name="Hawes A."/>
            <person name="Hernandez J."/>
            <person name="Hines S."/>
            <person name="Holder M."/>
            <person name="Hume J."/>
            <person name="Jhangiani S.N."/>
            <person name="Joshi V."/>
            <person name="Khan Z.M."/>
            <person name="Jackson L."/>
            <person name="Kovar C."/>
            <person name="Kowis A."/>
            <person name="Lee S."/>
            <person name="Lewis L.R."/>
            <person name="Margolis J."/>
            <person name="Morgan M."/>
            <person name="Nazareth L.V."/>
            <person name="Nguyen N."/>
            <person name="Okwuonu G."/>
            <person name="Parker D."/>
            <person name="Richards S."/>
            <person name="Ruiz S.J."/>
            <person name="Santibanez J."/>
            <person name="Savard J."/>
            <person name="Scherer S.E."/>
            <person name="Schneider B."/>
            <person name="Sodergren E."/>
            <person name="Tautz D."/>
            <person name="Vattahil S."/>
            <person name="Villasana D."/>
            <person name="White C.S."/>
            <person name="Wright R."/>
            <person name="Park Y."/>
            <person name="Beeman R.W."/>
            <person name="Lord J."/>
            <person name="Oppert B."/>
            <person name="Lorenzen M."/>
            <person name="Brown S."/>
            <person name="Wang L."/>
            <person name="Savard J."/>
            <person name="Tautz D."/>
            <person name="Richards S."/>
            <person name="Weinstock G."/>
            <person name="Gibbs R.A."/>
            <person name="Liu Y."/>
            <person name="Worley K."/>
            <person name="Weinstock G."/>
            <person name="Elsik C.G."/>
            <person name="Reese J.T."/>
            <person name="Elhaik E."/>
            <person name="Landan G."/>
            <person name="Graur D."/>
            <person name="Arensburger P."/>
            <person name="Atkinson P."/>
            <person name="Beeman R.W."/>
            <person name="Beidler J."/>
            <person name="Brown S.J."/>
            <person name="Demuth J.P."/>
            <person name="Drury D.W."/>
            <person name="Du Y.Z."/>
            <person name="Fujiwara H."/>
            <person name="Lorenzen M."/>
            <person name="Maselli V."/>
            <person name="Osanai M."/>
            <person name="Park Y."/>
            <person name="Robertson H.M."/>
            <person name="Tu Z."/>
            <person name="Wang J.J."/>
            <person name="Wang S."/>
            <person name="Richards S."/>
            <person name="Song H."/>
            <person name="Zhang L."/>
            <person name="Sodergren E."/>
            <person name="Werner D."/>
            <person name="Stanke M."/>
            <person name="Morgenstern B."/>
            <person name="Solovyev V."/>
            <person name="Kosarev P."/>
            <person name="Brown G."/>
            <person name="Chen H.C."/>
            <person name="Ermolaeva O."/>
            <person name="Hlavina W."/>
            <person name="Kapustin Y."/>
            <person name="Kiryutin B."/>
            <person name="Kitts P."/>
            <person name="Maglott D."/>
            <person name="Pruitt K."/>
            <person name="Sapojnikov V."/>
            <person name="Souvorov A."/>
            <person name="Mackey A.J."/>
            <person name="Waterhouse R.M."/>
            <person name="Wyder S."/>
            <person name="Zdobnov E.M."/>
            <person name="Zdobnov E.M."/>
            <person name="Wyder S."/>
            <person name="Kriventseva E.V."/>
            <person name="Kadowaki T."/>
            <person name="Bork P."/>
            <person name="Aranda M."/>
            <person name="Bao R."/>
            <person name="Beermann A."/>
            <person name="Berns N."/>
            <person name="Bolognesi R."/>
            <person name="Bonneton F."/>
            <person name="Bopp D."/>
            <person name="Brown S.J."/>
            <person name="Bucher G."/>
            <person name="Butts T."/>
            <person name="Chaumot A."/>
            <person name="Denell R.E."/>
            <person name="Ferrier D.E."/>
            <person name="Friedrich M."/>
            <person name="Gordon C.M."/>
            <person name="Jindra M."/>
            <person name="Klingler M."/>
            <person name="Lan Q."/>
            <person name="Lattorff H.M."/>
            <person name="Laudet V."/>
            <person name="von Levetsow C."/>
            <person name="Liu Z."/>
            <person name="Lutz R."/>
            <person name="Lynch J.A."/>
            <person name="da Fonseca R.N."/>
            <person name="Posnien N."/>
            <person name="Reuter R."/>
            <person name="Roth S."/>
            <person name="Savard J."/>
            <person name="Schinko J.B."/>
            <person name="Schmitt C."/>
            <person name="Schoppmeier M."/>
            <person name="Schroder R."/>
            <person name="Shippy T.D."/>
            <person name="Simonnet F."/>
            <person name="Marques-Souza H."/>
            <person name="Tautz D."/>
            <person name="Tomoyasu Y."/>
            <person name="Trauner J."/>
            <person name="Van der Zee M."/>
            <person name="Vervoort M."/>
            <person name="Wittkopp N."/>
            <person name="Wimmer E.A."/>
            <person name="Yang X."/>
            <person name="Jones A.K."/>
            <person name="Sattelle D.B."/>
            <person name="Ebert P.R."/>
            <person name="Nelson D."/>
            <person name="Scott J.G."/>
            <person name="Beeman R.W."/>
            <person name="Muthukrishnan S."/>
            <person name="Kramer K.J."/>
            <person name="Arakane Y."/>
            <person name="Beeman R.W."/>
            <person name="Zhu Q."/>
            <person name="Hogenkamp D."/>
            <person name="Dixit R."/>
            <person name="Oppert B."/>
            <person name="Jiang H."/>
            <person name="Zou Z."/>
            <person name="Marshall J."/>
            <person name="Elpidina E."/>
            <person name="Vinokurov K."/>
            <person name="Oppert C."/>
            <person name="Zou Z."/>
            <person name="Evans J."/>
            <person name="Lu Z."/>
            <person name="Zhao P."/>
            <person name="Sumathipala N."/>
            <person name="Altincicek B."/>
            <person name="Vilcinskas A."/>
            <person name="Williams M."/>
            <person name="Hultmark D."/>
            <person name="Hetru C."/>
            <person name="Jiang H."/>
            <person name="Grimmelikhuijzen C.J."/>
            <person name="Hauser F."/>
            <person name="Cazzamali G."/>
            <person name="Williamson M."/>
            <person name="Park Y."/>
            <person name="Li B."/>
            <person name="Tanaka Y."/>
            <person name="Predel R."/>
            <person name="Neupert S."/>
            <person name="Schachtner J."/>
            <person name="Verleyen P."/>
            <person name="Raible F."/>
            <person name="Bork P."/>
            <person name="Friedrich M."/>
            <person name="Walden K.K."/>
            <person name="Robertson H.M."/>
            <person name="Angeli S."/>
            <person name="Foret S."/>
            <person name="Bucher G."/>
            <person name="Schuetz S."/>
            <person name="Maleszka R."/>
            <person name="Wimmer E.A."/>
            <person name="Beeman R.W."/>
            <person name="Lorenzen M."/>
            <person name="Tomoyasu Y."/>
            <person name="Miller S.C."/>
            <person name="Grossmann D."/>
            <person name="Bucher G."/>
        </authorList>
    </citation>
    <scope>NUCLEOTIDE SEQUENCE [LARGE SCALE GENOMIC DNA]</scope>
    <source>
        <strain evidence="17 18">Georgia GA2</strain>
    </source>
</reference>
<evidence type="ECO:0000259" key="15">
    <source>
        <dbReference type="PROSITE" id="PS50054"/>
    </source>
</evidence>
<evidence type="ECO:0000313" key="18">
    <source>
        <dbReference type="Proteomes" id="UP000007266"/>
    </source>
</evidence>
<sequence length="157" mass="18190">MSEFIKPPYNFSWLVEKELACMAWPQSVYNLEFLRKEGISHLVTLSPEKIPPIVDFPQIEWTRIDIEEFEAPTLDDIIKFIEICEKCKKNGQAVGVHCRMGRGRTGVMAACYLVRFQDFAPEKAITSVRLQRTGSIETSEQERAVVRYRDYLRGTKI</sequence>
<evidence type="ECO:0000256" key="2">
    <source>
        <dbReference type="ARBA" id="ARBA00004514"/>
    </source>
</evidence>
<keyword evidence="8" id="KW-0904">Protein phosphatase</keyword>
<dbReference type="GO" id="GO:0004725">
    <property type="term" value="F:protein tyrosine phosphatase activity"/>
    <property type="evidence" value="ECO:0000318"/>
    <property type="project" value="GO_Central"/>
</dbReference>
<dbReference type="GO" id="GO:0005634">
    <property type="term" value="C:nucleus"/>
    <property type="evidence" value="ECO:0007669"/>
    <property type="project" value="UniProtKB-SubCell"/>
</dbReference>
<dbReference type="GO" id="GO:0004722">
    <property type="term" value="F:protein serine/threonine phosphatase activity"/>
    <property type="evidence" value="ECO:0007669"/>
    <property type="project" value="UniProtKB-EC"/>
</dbReference>
<dbReference type="SUPFAM" id="SSF52799">
    <property type="entry name" value="(Phosphotyrosine protein) phosphatases II"/>
    <property type="match status" value="1"/>
</dbReference>
<evidence type="ECO:0000256" key="5">
    <source>
        <dbReference type="ARBA" id="ARBA00013081"/>
    </source>
</evidence>
<dbReference type="InterPro" id="IPR016130">
    <property type="entry name" value="Tyr_Pase_AS"/>
</dbReference>
<evidence type="ECO:0000256" key="6">
    <source>
        <dbReference type="ARBA" id="ARBA00022490"/>
    </source>
</evidence>
<dbReference type="InterPro" id="IPR003595">
    <property type="entry name" value="Tyr_Pase_cat"/>
</dbReference>
<name>D6WSR9_TRICA</name>
<dbReference type="InterPro" id="IPR050561">
    <property type="entry name" value="PTP"/>
</dbReference>
<dbReference type="InterPro" id="IPR020422">
    <property type="entry name" value="TYR_PHOSPHATASE_DUAL_dom"/>
</dbReference>
<dbReference type="InterPro" id="IPR029021">
    <property type="entry name" value="Prot-tyrosine_phosphatase-like"/>
</dbReference>
<keyword evidence="9" id="KW-0539">Nucleus</keyword>
<comment type="catalytic activity">
    <reaction evidence="10">
        <text>O-phospho-L-seryl-[protein] + H2O = L-seryl-[protein] + phosphate</text>
        <dbReference type="Rhea" id="RHEA:20629"/>
        <dbReference type="Rhea" id="RHEA-COMP:9863"/>
        <dbReference type="Rhea" id="RHEA-COMP:11604"/>
        <dbReference type="ChEBI" id="CHEBI:15377"/>
        <dbReference type="ChEBI" id="CHEBI:29999"/>
        <dbReference type="ChEBI" id="CHEBI:43474"/>
        <dbReference type="ChEBI" id="CHEBI:83421"/>
        <dbReference type="EC" id="3.1.3.16"/>
    </reaction>
</comment>
<dbReference type="EMBL" id="KQ971352">
    <property type="protein sequence ID" value="EFA06651.2"/>
    <property type="molecule type" value="Genomic_DNA"/>
</dbReference>
<gene>
    <name evidence="17" type="primary">AUGUSTUS-3.0.2_09574</name>
    <name evidence="17" type="ORF">TcasGA2_TC009574</name>
</gene>
<dbReference type="PANTHER" id="PTHR23339">
    <property type="entry name" value="TYROSINE SPECIFIC PROTEIN PHOSPHATASE AND DUAL SPECIFICITY PROTEIN PHOSPHATASE"/>
    <property type="match status" value="1"/>
</dbReference>
<dbReference type="InterPro" id="IPR057023">
    <property type="entry name" value="PTP-SAK"/>
</dbReference>
<dbReference type="GO" id="GO:0005829">
    <property type="term" value="C:cytosol"/>
    <property type="evidence" value="ECO:0007669"/>
    <property type="project" value="UniProtKB-SubCell"/>
</dbReference>
<evidence type="ECO:0000256" key="3">
    <source>
        <dbReference type="ARBA" id="ARBA00008601"/>
    </source>
</evidence>
<dbReference type="Pfam" id="PF22784">
    <property type="entry name" value="PTP-SAK"/>
    <property type="match status" value="1"/>
</dbReference>
<evidence type="ECO:0000313" key="17">
    <source>
        <dbReference type="EMBL" id="EFA06651.2"/>
    </source>
</evidence>
<dbReference type="STRING" id="7070.D6WSR9"/>
<evidence type="ECO:0000256" key="14">
    <source>
        <dbReference type="ARBA" id="ARBA00081937"/>
    </source>
</evidence>
<dbReference type="PROSITE" id="PS50054">
    <property type="entry name" value="TYR_PHOSPHATASE_DUAL"/>
    <property type="match status" value="1"/>
</dbReference>
<dbReference type="SMART" id="SM00404">
    <property type="entry name" value="PTPc_motif"/>
    <property type="match status" value="1"/>
</dbReference>
<accession>D6WSR9</accession>
<dbReference type="InParanoid" id="D6WSR9"/>
<dbReference type="Gene3D" id="3.90.190.10">
    <property type="entry name" value="Protein tyrosine phosphatase superfamily"/>
    <property type="match status" value="1"/>
</dbReference>
<comment type="function">
    <text evidence="12">Protein phosphatase that mediates dephosphorylation of proteins phosphorylated on Tyr and Ser/Thr residues. In vitro, it can dephosphorylate p44-ERK1 (MAPK3) but not p54 SAPK-beta (MAPK10) in vitro. Able to enhance activation of JNK and p38 (MAPK14).</text>
</comment>
<reference evidence="17 18" key="2">
    <citation type="journal article" date="2010" name="Nucleic Acids Res.">
        <title>BeetleBase in 2010: revisions to provide comprehensive genomic information for Tribolium castaneum.</title>
        <authorList>
            <person name="Kim H.S."/>
            <person name="Murphy T."/>
            <person name="Xia J."/>
            <person name="Caragea D."/>
            <person name="Park Y."/>
            <person name="Beeman R.W."/>
            <person name="Lorenzen M.D."/>
            <person name="Butcher S."/>
            <person name="Manak J.R."/>
            <person name="Brown S.J."/>
        </authorList>
    </citation>
    <scope>GENOME REANNOTATION</scope>
    <source>
        <strain evidence="17 18">Georgia GA2</strain>
    </source>
</reference>
<dbReference type="Proteomes" id="UP000007266">
    <property type="component" value="Linkage group 7"/>
</dbReference>
<dbReference type="OMA" id="PAHYQYL"/>
<evidence type="ECO:0000256" key="1">
    <source>
        <dbReference type="ARBA" id="ARBA00004123"/>
    </source>
</evidence>
<evidence type="ECO:0000256" key="11">
    <source>
        <dbReference type="ARBA" id="ARBA00048336"/>
    </source>
</evidence>